<protein>
    <recommendedName>
        <fullName evidence="4">Methyltransferase</fullName>
        <ecNumber evidence="4">2.1.1.-</ecNumber>
    </recommendedName>
</protein>
<dbReference type="Gene3D" id="3.20.20.480">
    <property type="entry name" value="Trimethylamine methyltransferase-like"/>
    <property type="match status" value="1"/>
</dbReference>
<evidence type="ECO:0000256" key="5">
    <source>
        <dbReference type="SAM" id="MobiDB-lite"/>
    </source>
</evidence>
<evidence type="ECO:0000256" key="1">
    <source>
        <dbReference type="ARBA" id="ARBA00007137"/>
    </source>
</evidence>
<keyword evidence="2 6" id="KW-0489">Methyltransferase</keyword>
<feature type="compositionally biased region" description="Basic residues" evidence="5">
    <location>
        <begin position="1"/>
        <end position="11"/>
    </location>
</feature>
<reference evidence="7" key="1">
    <citation type="submission" date="2017-09" db="EMBL/GenBank/DDBJ databases">
        <authorList>
            <person name="Varghese N."/>
            <person name="Submissions S."/>
        </authorList>
    </citation>
    <scope>NUCLEOTIDE SEQUENCE [LARGE SCALE GENOMIC DNA]</scope>
    <source>
        <strain evidence="7">C7</strain>
    </source>
</reference>
<evidence type="ECO:0000256" key="4">
    <source>
        <dbReference type="PIRNR" id="PIRNR037567"/>
    </source>
</evidence>
<feature type="region of interest" description="Disordered" evidence="5">
    <location>
        <begin position="1"/>
        <end position="20"/>
    </location>
</feature>
<dbReference type="Pfam" id="PF06253">
    <property type="entry name" value="MTTB"/>
    <property type="match status" value="1"/>
</dbReference>
<dbReference type="GO" id="GO:0032259">
    <property type="term" value="P:methylation"/>
    <property type="evidence" value="ECO:0007669"/>
    <property type="project" value="UniProtKB-KW"/>
</dbReference>
<dbReference type="EC" id="2.1.1.-" evidence="4"/>
<name>A0A2C9CUU3_9RHOB</name>
<dbReference type="OrthoDB" id="5713681at2"/>
<evidence type="ECO:0000256" key="3">
    <source>
        <dbReference type="ARBA" id="ARBA00022679"/>
    </source>
</evidence>
<dbReference type="EMBL" id="OCTN01000007">
    <property type="protein sequence ID" value="SOH95042.1"/>
    <property type="molecule type" value="Genomic_DNA"/>
</dbReference>
<dbReference type="GO" id="GO:0008168">
    <property type="term" value="F:methyltransferase activity"/>
    <property type="evidence" value="ECO:0007669"/>
    <property type="project" value="UniProtKB-KW"/>
</dbReference>
<dbReference type="PIRSF" id="PIRSF037567">
    <property type="entry name" value="MTTB_MeTrfase"/>
    <property type="match status" value="1"/>
</dbReference>
<dbReference type="AlphaFoldDB" id="A0A2C9CUU3"/>
<keyword evidence="3 4" id="KW-0808">Transferase</keyword>
<dbReference type="RefSeq" id="WP_097931185.1">
    <property type="nucleotide sequence ID" value="NZ_OCTN01000007.1"/>
</dbReference>
<proteinExistence type="inferred from homology"/>
<accession>A0A2C9CUU3</accession>
<organism evidence="6 7">
    <name type="scientific">Pontivivens marinum</name>
    <dbReference type="NCBI Taxonomy" id="1690039"/>
    <lineage>
        <taxon>Bacteria</taxon>
        <taxon>Pseudomonadati</taxon>
        <taxon>Pseudomonadota</taxon>
        <taxon>Alphaproteobacteria</taxon>
        <taxon>Rhodobacterales</taxon>
        <taxon>Paracoccaceae</taxon>
        <taxon>Pontivivens</taxon>
    </lineage>
</organism>
<evidence type="ECO:0000313" key="6">
    <source>
        <dbReference type="EMBL" id="SOH95042.1"/>
    </source>
</evidence>
<sequence>MTAHQPKRGRSGGRAGNARRGATETIAQMPWQQPINIDRPTEPLPPEGVAAVHDTAMRVLEEVGVEFLNAEARDTLAKAGCRIEGENVRMDREWVMEMLTHAPSQFTLTPRNPNHAVTIGGKHMAFVNVSSPPNVMDLDRGRRVGDMGSFRDLLKLTQYFNCIHIAGGYPVEPVDVHASVRHLDCLYEKLTLTDKVVHAYSLGPERVEDVIEMARIASGLDHSTFEASPHVYTNINSSSPLKHDWPMLDGAMRFARRGQPVIVTPFTLAGAMAPVTMAGAVALSVAEGLAAIALLQFIRPGVGVALGSFTSNVDMKTGAPAFGTPEYVRATQMTGQMARFYGLPMRASNACASNAPDGQAMWESSNSLWAAVNSGVNLVYHAAGWLEGGLIASYEKFVMDCELLQQIQRYMEPSITATDPDSLAFDAIAEVGPAGHFFGTQHTQDRYQTAFYSPFMSDWRNFEAWQESGAVWAAERANKIWKGVLNEYQPPAMDDATREELAAFVARRKSEGGAPTDF</sequence>
<dbReference type="InterPro" id="IPR038601">
    <property type="entry name" value="MttB-like_sf"/>
</dbReference>
<dbReference type="GO" id="GO:0015948">
    <property type="term" value="P:methanogenesis"/>
    <property type="evidence" value="ECO:0007669"/>
    <property type="project" value="UniProtKB-UniRule"/>
</dbReference>
<dbReference type="Proteomes" id="UP000220034">
    <property type="component" value="Unassembled WGS sequence"/>
</dbReference>
<evidence type="ECO:0000256" key="2">
    <source>
        <dbReference type="ARBA" id="ARBA00022603"/>
    </source>
</evidence>
<gene>
    <name evidence="6" type="ORF">SAMN06273572_10763</name>
</gene>
<comment type="similarity">
    <text evidence="1 4">Belongs to the trimethylamine methyltransferase family.</text>
</comment>
<dbReference type="InterPro" id="IPR010426">
    <property type="entry name" value="MTTB_MeTrfase"/>
</dbReference>
<keyword evidence="7" id="KW-1185">Reference proteome</keyword>
<evidence type="ECO:0000313" key="7">
    <source>
        <dbReference type="Proteomes" id="UP000220034"/>
    </source>
</evidence>